<evidence type="ECO:0000256" key="3">
    <source>
        <dbReference type="ARBA" id="ARBA00022737"/>
    </source>
</evidence>
<gene>
    <name evidence="7" type="ORF">FOZ62_004565</name>
</gene>
<evidence type="ECO:0000256" key="2">
    <source>
        <dbReference type="ARBA" id="ARBA00022614"/>
    </source>
</evidence>
<dbReference type="SUPFAM" id="SSF52047">
    <property type="entry name" value="RNI-like"/>
    <property type="match status" value="1"/>
</dbReference>
<dbReference type="GO" id="GO:0005829">
    <property type="term" value="C:cytosol"/>
    <property type="evidence" value="ECO:0007669"/>
    <property type="project" value="TreeGrafter"/>
</dbReference>
<dbReference type="GO" id="GO:0048471">
    <property type="term" value="C:perinuclear region of cytoplasm"/>
    <property type="evidence" value="ECO:0007669"/>
    <property type="project" value="TreeGrafter"/>
</dbReference>
<dbReference type="InterPro" id="IPR000719">
    <property type="entry name" value="Prot_kinase_dom"/>
</dbReference>
<dbReference type="Gene3D" id="3.80.10.10">
    <property type="entry name" value="Ribonuclease Inhibitor"/>
    <property type="match status" value="1"/>
</dbReference>
<dbReference type="Gene3D" id="1.10.510.10">
    <property type="entry name" value="Transferase(Phosphotransferase) domain 1"/>
    <property type="match status" value="1"/>
</dbReference>
<keyword evidence="2" id="KW-0433">Leucine-rich repeat</keyword>
<dbReference type="InterPro" id="IPR027038">
    <property type="entry name" value="RanGap"/>
</dbReference>
<evidence type="ECO:0000256" key="1">
    <source>
        <dbReference type="ARBA" id="ARBA00022468"/>
    </source>
</evidence>
<dbReference type="InterPro" id="IPR001611">
    <property type="entry name" value="Leu-rich_rpt"/>
</dbReference>
<dbReference type="GO" id="GO:0005634">
    <property type="term" value="C:nucleus"/>
    <property type="evidence" value="ECO:0007669"/>
    <property type="project" value="TreeGrafter"/>
</dbReference>
<dbReference type="GO" id="GO:0031267">
    <property type="term" value="F:small GTPase binding"/>
    <property type="evidence" value="ECO:0007669"/>
    <property type="project" value="TreeGrafter"/>
</dbReference>
<dbReference type="Pfam" id="PF13516">
    <property type="entry name" value="LRR_6"/>
    <property type="match status" value="3"/>
</dbReference>
<evidence type="ECO:0000313" key="8">
    <source>
        <dbReference type="Proteomes" id="UP000574390"/>
    </source>
</evidence>
<protein>
    <recommendedName>
        <fullName evidence="6">Protein kinase domain-containing protein</fullName>
    </recommendedName>
</protein>
<dbReference type="GO" id="GO:0005096">
    <property type="term" value="F:GTPase activator activity"/>
    <property type="evidence" value="ECO:0007669"/>
    <property type="project" value="UniProtKB-KW"/>
</dbReference>
<evidence type="ECO:0000256" key="5">
    <source>
        <dbReference type="SAM" id="SignalP"/>
    </source>
</evidence>
<keyword evidence="3" id="KW-0677">Repeat</keyword>
<keyword evidence="5" id="KW-0732">Signal</keyword>
<feature type="region of interest" description="Disordered" evidence="4">
    <location>
        <begin position="411"/>
        <end position="436"/>
    </location>
</feature>
<name>A0A7J6RGV8_PEROL</name>
<dbReference type="PANTHER" id="PTHR24113:SF12">
    <property type="entry name" value="RAN GTPASE-ACTIVATING PROTEIN 1"/>
    <property type="match status" value="1"/>
</dbReference>
<keyword evidence="1" id="KW-0343">GTPase activation</keyword>
<dbReference type="InterPro" id="IPR032675">
    <property type="entry name" value="LRR_dom_sf"/>
</dbReference>
<accession>A0A7J6RGV8</accession>
<proteinExistence type="predicted"/>
<reference evidence="7 8" key="1">
    <citation type="submission" date="2020-04" db="EMBL/GenBank/DDBJ databases">
        <title>Perkinsus olseni comparative genomics.</title>
        <authorList>
            <person name="Bogema D.R."/>
        </authorList>
    </citation>
    <scope>NUCLEOTIDE SEQUENCE [LARGE SCALE GENOMIC DNA]</scope>
    <source>
        <strain evidence="7">ATCC PRA-205</strain>
    </source>
</reference>
<comment type="caution">
    <text evidence="7">The sequence shown here is derived from an EMBL/GenBank/DDBJ whole genome shotgun (WGS) entry which is preliminary data.</text>
</comment>
<feature type="chain" id="PRO_5029585599" description="Protein kinase domain-containing protein" evidence="5">
    <location>
        <begin position="20"/>
        <end position="912"/>
    </location>
</feature>
<dbReference type="GO" id="GO:0005524">
    <property type="term" value="F:ATP binding"/>
    <property type="evidence" value="ECO:0007669"/>
    <property type="project" value="InterPro"/>
</dbReference>
<dbReference type="PANTHER" id="PTHR24113">
    <property type="entry name" value="RAN GTPASE-ACTIVATING PROTEIN 1"/>
    <property type="match status" value="1"/>
</dbReference>
<dbReference type="Proteomes" id="UP000574390">
    <property type="component" value="Unassembled WGS sequence"/>
</dbReference>
<dbReference type="EMBL" id="JABANM010022465">
    <property type="protein sequence ID" value="KAF4719551.1"/>
    <property type="molecule type" value="Genomic_DNA"/>
</dbReference>
<dbReference type="SMART" id="SM00368">
    <property type="entry name" value="LRR_RI"/>
    <property type="match status" value="4"/>
</dbReference>
<dbReference type="InterPro" id="IPR011009">
    <property type="entry name" value="Kinase-like_dom_sf"/>
</dbReference>
<dbReference type="GO" id="GO:0006913">
    <property type="term" value="P:nucleocytoplasmic transport"/>
    <property type="evidence" value="ECO:0007669"/>
    <property type="project" value="TreeGrafter"/>
</dbReference>
<sequence>MVASAALSMAARFLSVSLASFIDGQRESTLGARGEGRRQKDAWDWYTDGLSSTHDARRLRLLDGVCEMLMNSTVISPAMLYGRTAGEPSSFNSLTASTMLRIREGALFAGRYRIHEALASGAIAESACSSEGPVCFRVEDELRHVTKQQCGAPTDLALYVYPYFHDASQDFQRAFRREATLLREMNARLNVRLIKVFDFGESTANCAYQVRELLNGITLADYLSRKRASRAAAAFQPRPIRPGLSEVQIVDLMISIISILEELENAIGARNDKARGRIIHSALDPRAVFLRDGRLEDVVLIRWKDARWDTEDVLGNRCEILEGLPSRRSTALQKARAAGVENAGIMHLTRDVRYAHPDISRAEITGDAENEATRNWDMYSLGCIAFECVCLLPPFLGANENELPLDEPLAEHKGVSAGDDDEEEGPPLEQEGRAPYPWDHEEYGLQEIRERFDETAELQGLSEAYRKRVVVQHYQSRPADLRPVSAVSDELIDIIEMMLFKSPAPHSVDGSQYDHLDDELMEGAQNSEHTYADVIAQLRLLKEQLEQLPSALRDALSTWTAAVGEEVMVDPATSLDVRDIPMSPFSSRYLLKFATLLENSTARISGGELPLYALLQGMTTLDLNSKQLCSPDILVLARCLSACSKFTVEHIDLSDNLVAFASPSSPVARGRTYDLAGLRSFVKPLRAMPLLSFDLSGNSIGPEGGELLCDALAHCADLRTLRLSRCEILPRGGRALAKALHNFLHLKTLDIPYNYIGNVLGDEGAEAIARSLAKAEPGKPCGSLVELVLFSNSIGMIGGRSLVAACETNFTLLSLAIDQNPIPDDQLVALQSAVSFNNQFEKLIASSARFEDFGHTLMAETLQKWTARGAQVSARLGLRLAKPRSLLEKKVAAIVLGHAAPRGTDPTSTSSE</sequence>
<organism evidence="7 8">
    <name type="scientific">Perkinsus olseni</name>
    <name type="common">Perkinsus atlanticus</name>
    <dbReference type="NCBI Taxonomy" id="32597"/>
    <lineage>
        <taxon>Eukaryota</taxon>
        <taxon>Sar</taxon>
        <taxon>Alveolata</taxon>
        <taxon>Perkinsozoa</taxon>
        <taxon>Perkinsea</taxon>
        <taxon>Perkinsida</taxon>
        <taxon>Perkinsidae</taxon>
        <taxon>Perkinsus</taxon>
    </lineage>
</organism>
<dbReference type="SMART" id="SM00220">
    <property type="entry name" value="S_TKc"/>
    <property type="match status" value="1"/>
</dbReference>
<feature type="domain" description="Protein kinase" evidence="6">
    <location>
        <begin position="112"/>
        <end position="521"/>
    </location>
</feature>
<dbReference type="GO" id="GO:0004672">
    <property type="term" value="F:protein kinase activity"/>
    <property type="evidence" value="ECO:0007669"/>
    <property type="project" value="InterPro"/>
</dbReference>
<dbReference type="PROSITE" id="PS50011">
    <property type="entry name" value="PROTEIN_KINASE_DOM"/>
    <property type="match status" value="1"/>
</dbReference>
<dbReference type="AlphaFoldDB" id="A0A7J6RGV8"/>
<evidence type="ECO:0000313" key="7">
    <source>
        <dbReference type="EMBL" id="KAF4719551.1"/>
    </source>
</evidence>
<evidence type="ECO:0000256" key="4">
    <source>
        <dbReference type="SAM" id="MobiDB-lite"/>
    </source>
</evidence>
<evidence type="ECO:0000259" key="6">
    <source>
        <dbReference type="PROSITE" id="PS50011"/>
    </source>
</evidence>
<feature type="signal peptide" evidence="5">
    <location>
        <begin position="1"/>
        <end position="19"/>
    </location>
</feature>
<dbReference type="SUPFAM" id="SSF56112">
    <property type="entry name" value="Protein kinase-like (PK-like)"/>
    <property type="match status" value="1"/>
</dbReference>